<organism evidence="3 4">
    <name type="scientific">Candidatus Syntrophonatronum acetioxidans</name>
    <dbReference type="NCBI Taxonomy" id="1795816"/>
    <lineage>
        <taxon>Bacteria</taxon>
        <taxon>Bacillati</taxon>
        <taxon>Bacillota</taxon>
        <taxon>Clostridia</taxon>
        <taxon>Eubacteriales</taxon>
        <taxon>Syntrophomonadaceae</taxon>
        <taxon>Candidatus Syntrophonatronum</taxon>
    </lineage>
</organism>
<dbReference type="Gene3D" id="3.30.450.20">
    <property type="entry name" value="PAS domain"/>
    <property type="match status" value="1"/>
</dbReference>
<dbReference type="InterPro" id="IPR000014">
    <property type="entry name" value="PAS"/>
</dbReference>
<dbReference type="AlphaFoldDB" id="A0A424YE36"/>
<dbReference type="CDD" id="cd00130">
    <property type="entry name" value="PAS"/>
    <property type="match status" value="1"/>
</dbReference>
<dbReference type="SMART" id="SM00091">
    <property type="entry name" value="PAS"/>
    <property type="match status" value="1"/>
</dbReference>
<gene>
    <name evidence="3" type="ORF">D5R97_05755</name>
</gene>
<dbReference type="PANTHER" id="PTHR44757">
    <property type="entry name" value="DIGUANYLATE CYCLASE DGCP"/>
    <property type="match status" value="1"/>
</dbReference>
<dbReference type="SMART" id="SM00065">
    <property type="entry name" value="GAF"/>
    <property type="match status" value="1"/>
</dbReference>
<dbReference type="PROSITE" id="PS50112">
    <property type="entry name" value="PAS"/>
    <property type="match status" value="1"/>
</dbReference>
<evidence type="ECO:0000259" key="2">
    <source>
        <dbReference type="PROSITE" id="PS50887"/>
    </source>
</evidence>
<dbReference type="NCBIfam" id="TIGR00229">
    <property type="entry name" value="sensory_box"/>
    <property type="match status" value="1"/>
</dbReference>
<evidence type="ECO:0000313" key="3">
    <source>
        <dbReference type="EMBL" id="RQD75568.1"/>
    </source>
</evidence>
<comment type="caution">
    <text evidence="3">The sequence shown here is derived from an EMBL/GenBank/DDBJ whole genome shotgun (WGS) entry which is preliminary data.</text>
</comment>
<dbReference type="Pfam" id="PF00990">
    <property type="entry name" value="GGDEF"/>
    <property type="match status" value="1"/>
</dbReference>
<feature type="non-terminal residue" evidence="3">
    <location>
        <position position="1"/>
    </location>
</feature>
<dbReference type="SUPFAM" id="SSF55785">
    <property type="entry name" value="PYP-like sensor domain (PAS domain)"/>
    <property type="match status" value="1"/>
</dbReference>
<sequence>QDKETQVMEYSLDLKEGLKYFEARITCMDEERLLIIVRDITRRKEAEVSLKETLNRLNALLENSPTLIAIFDEEGKYIEVSKSIARVIGLLPEEVKGKTFADLLPSDVAGEFNKIINKLKKGQEVITKKDVFLVEGKERIFKTWLFPVKIENSDHNLFGSIAIDITQGQRVEERLKYMLKFEKMVFDISSYFVSLPSEELDQGIDYALKLVGKFFQVDRSCVFQFAPDREEVHNTHEWCREGIEGRRGRMQRILQNKLPWWSQGVKRRDSVYIPPVDSGYPGIETGKREPSFQTIHSLLCTPFFKKGKIFGFMALDGTREKRVWTEDQVSLLKIVAELISNALIRYQAGEKIRHLSLHDQLTGLYNRFYLEAEMERLDTERQLPISVIMADLNGLKLVNDTYGHGTGDEMLIKAVTIIKESCRAEDIVARWGGDEFVILLPQTAREIAWSVCKRINNGCGNTYVGDVPISIALGVASKDSVDKMLTEVLKEAEDDMYKNKLAESRSEKSGLV</sequence>
<dbReference type="PANTHER" id="PTHR44757:SF2">
    <property type="entry name" value="BIOFILM ARCHITECTURE MAINTENANCE PROTEIN MBAA"/>
    <property type="match status" value="1"/>
</dbReference>
<evidence type="ECO:0000259" key="1">
    <source>
        <dbReference type="PROSITE" id="PS50112"/>
    </source>
</evidence>
<dbReference type="InterPro" id="IPR029787">
    <property type="entry name" value="Nucleotide_cyclase"/>
</dbReference>
<dbReference type="InterPro" id="IPR052155">
    <property type="entry name" value="Biofilm_reg_signaling"/>
</dbReference>
<proteinExistence type="predicted"/>
<accession>A0A424YE36</accession>
<dbReference type="Gene3D" id="3.30.70.270">
    <property type="match status" value="1"/>
</dbReference>
<dbReference type="InterPro" id="IPR003018">
    <property type="entry name" value="GAF"/>
</dbReference>
<dbReference type="InterPro" id="IPR035965">
    <property type="entry name" value="PAS-like_dom_sf"/>
</dbReference>
<dbReference type="InterPro" id="IPR043128">
    <property type="entry name" value="Rev_trsase/Diguanyl_cyclase"/>
</dbReference>
<dbReference type="SUPFAM" id="SSF55781">
    <property type="entry name" value="GAF domain-like"/>
    <property type="match status" value="1"/>
</dbReference>
<dbReference type="NCBIfam" id="TIGR00254">
    <property type="entry name" value="GGDEF"/>
    <property type="match status" value="1"/>
</dbReference>
<dbReference type="Gene3D" id="3.30.450.40">
    <property type="match status" value="1"/>
</dbReference>
<dbReference type="InterPro" id="IPR000160">
    <property type="entry name" value="GGDEF_dom"/>
</dbReference>
<feature type="domain" description="GGDEF" evidence="2">
    <location>
        <begin position="383"/>
        <end position="512"/>
    </location>
</feature>
<dbReference type="CDD" id="cd01949">
    <property type="entry name" value="GGDEF"/>
    <property type="match status" value="1"/>
</dbReference>
<dbReference type="Pfam" id="PF08448">
    <property type="entry name" value="PAS_4"/>
    <property type="match status" value="1"/>
</dbReference>
<name>A0A424YE36_9FIRM</name>
<dbReference type="InterPro" id="IPR013656">
    <property type="entry name" value="PAS_4"/>
</dbReference>
<protein>
    <submittedName>
        <fullName evidence="3">Diguanylate cyclase</fullName>
    </submittedName>
</protein>
<dbReference type="Pfam" id="PF01590">
    <property type="entry name" value="GAF"/>
    <property type="match status" value="1"/>
</dbReference>
<dbReference type="SMART" id="SM00267">
    <property type="entry name" value="GGDEF"/>
    <property type="match status" value="1"/>
</dbReference>
<evidence type="ECO:0000313" key="4">
    <source>
        <dbReference type="Proteomes" id="UP000285138"/>
    </source>
</evidence>
<dbReference type="SUPFAM" id="SSF55073">
    <property type="entry name" value="Nucleotide cyclase"/>
    <property type="match status" value="1"/>
</dbReference>
<feature type="domain" description="PAS" evidence="1">
    <location>
        <begin position="53"/>
        <end position="123"/>
    </location>
</feature>
<dbReference type="InterPro" id="IPR029016">
    <property type="entry name" value="GAF-like_dom_sf"/>
</dbReference>
<dbReference type="PROSITE" id="PS50887">
    <property type="entry name" value="GGDEF"/>
    <property type="match status" value="1"/>
</dbReference>
<reference evidence="3 4" key="1">
    <citation type="submission" date="2018-08" db="EMBL/GenBank/DDBJ databases">
        <title>The metabolism and importance of syntrophic acetate oxidation coupled to methane or sulfide production in haloalkaline environments.</title>
        <authorList>
            <person name="Timmers P.H.A."/>
            <person name="Vavourakis C.D."/>
            <person name="Sorokin D.Y."/>
            <person name="Sinninghe Damste J.S."/>
            <person name="Muyzer G."/>
            <person name="Stams A.J.M."/>
            <person name="Plugge C.M."/>
        </authorList>
    </citation>
    <scope>NUCLEOTIDE SEQUENCE [LARGE SCALE GENOMIC DNA]</scope>
    <source>
        <strain evidence="3">MSAO_Bac1</strain>
    </source>
</reference>
<feature type="non-terminal residue" evidence="3">
    <location>
        <position position="512"/>
    </location>
</feature>
<dbReference type="EMBL" id="QZAA01000154">
    <property type="protein sequence ID" value="RQD75568.1"/>
    <property type="molecule type" value="Genomic_DNA"/>
</dbReference>
<dbReference type="Proteomes" id="UP000285138">
    <property type="component" value="Unassembled WGS sequence"/>
</dbReference>